<proteinExistence type="predicted"/>
<keyword evidence="4" id="KW-1185">Reference proteome</keyword>
<name>A0ABT9E3K6_9PROT</name>
<comment type="caution">
    <text evidence="3">The sequence shown here is derived from an EMBL/GenBank/DDBJ whole genome shotgun (WGS) entry which is preliminary data.</text>
</comment>
<dbReference type="EMBL" id="JAUTWS010000020">
    <property type="protein sequence ID" value="MDO9710751.1"/>
    <property type="molecule type" value="Genomic_DNA"/>
</dbReference>
<organism evidence="3 4">
    <name type="scientific">Paracraurococcus lichenis</name>
    <dbReference type="NCBI Taxonomy" id="3064888"/>
    <lineage>
        <taxon>Bacteria</taxon>
        <taxon>Pseudomonadati</taxon>
        <taxon>Pseudomonadota</taxon>
        <taxon>Alphaproteobacteria</taxon>
        <taxon>Acetobacterales</taxon>
        <taxon>Roseomonadaceae</taxon>
        <taxon>Paracraurococcus</taxon>
    </lineage>
</organism>
<evidence type="ECO:0000313" key="4">
    <source>
        <dbReference type="Proteomes" id="UP001243009"/>
    </source>
</evidence>
<accession>A0ABT9E3K6</accession>
<feature type="compositionally biased region" description="Low complexity" evidence="1">
    <location>
        <begin position="22"/>
        <end position="46"/>
    </location>
</feature>
<feature type="compositionally biased region" description="Low complexity" evidence="1">
    <location>
        <begin position="76"/>
        <end position="86"/>
    </location>
</feature>
<feature type="region of interest" description="Disordered" evidence="1">
    <location>
        <begin position="22"/>
        <end position="120"/>
    </location>
</feature>
<evidence type="ECO:0000256" key="1">
    <source>
        <dbReference type="SAM" id="MobiDB-lite"/>
    </source>
</evidence>
<evidence type="ECO:0000313" key="3">
    <source>
        <dbReference type="EMBL" id="MDO9710751.1"/>
    </source>
</evidence>
<feature type="chain" id="PRO_5045173338" evidence="2">
    <location>
        <begin position="25"/>
        <end position="120"/>
    </location>
</feature>
<evidence type="ECO:0000256" key="2">
    <source>
        <dbReference type="SAM" id="SignalP"/>
    </source>
</evidence>
<gene>
    <name evidence="3" type="ORF">Q7A36_20540</name>
</gene>
<dbReference type="RefSeq" id="WP_305105611.1">
    <property type="nucleotide sequence ID" value="NZ_JAUTWS010000020.1"/>
</dbReference>
<protein>
    <submittedName>
        <fullName evidence="3">Uncharacterized protein</fullName>
    </submittedName>
</protein>
<sequence length="120" mass="11854">MTASRAAAAALAALLLTAPGMAAAQPSQPQGQPAPRAGATARPNAGLAGPGLAPLQTEPGDVWAEVRSWTEKRGRPAAAAPSAPAPKARRAEACPAGTPADDPACAPRPARRRPSGQTPG</sequence>
<dbReference type="Proteomes" id="UP001243009">
    <property type="component" value="Unassembled WGS sequence"/>
</dbReference>
<keyword evidence="2" id="KW-0732">Signal</keyword>
<feature type="compositionally biased region" description="Low complexity" evidence="1">
    <location>
        <begin position="93"/>
        <end position="108"/>
    </location>
</feature>
<reference evidence="3 4" key="1">
    <citation type="submission" date="2023-08" db="EMBL/GenBank/DDBJ databases">
        <title>The draft genome sequence of Paracraurococcus sp. LOR1-02.</title>
        <authorList>
            <person name="Kingkaew E."/>
            <person name="Tanasupawat S."/>
        </authorList>
    </citation>
    <scope>NUCLEOTIDE SEQUENCE [LARGE SCALE GENOMIC DNA]</scope>
    <source>
        <strain evidence="3 4">LOR1-02</strain>
    </source>
</reference>
<feature type="signal peptide" evidence="2">
    <location>
        <begin position="1"/>
        <end position="24"/>
    </location>
</feature>